<feature type="domain" description="Cytochrome oxidase subunit II transmembrane region profile" evidence="21">
    <location>
        <begin position="1"/>
        <end position="91"/>
    </location>
</feature>
<dbReference type="Gene3D" id="1.10.287.90">
    <property type="match status" value="1"/>
</dbReference>
<dbReference type="SUPFAM" id="SSF49503">
    <property type="entry name" value="Cupredoxins"/>
    <property type="match status" value="1"/>
</dbReference>
<dbReference type="RefSeq" id="YP_009158051.1">
    <property type="nucleotide sequence ID" value="NC_027492.1"/>
</dbReference>
<dbReference type="PANTHER" id="PTHR22888">
    <property type="entry name" value="CYTOCHROME C OXIDASE, SUBUNIT II"/>
    <property type="match status" value="1"/>
</dbReference>
<dbReference type="PROSITE" id="PS50999">
    <property type="entry name" value="COX2_TM"/>
    <property type="match status" value="1"/>
</dbReference>
<dbReference type="InterPro" id="IPR036257">
    <property type="entry name" value="Cyt_c_oxidase_su2_TM_sf"/>
</dbReference>
<comment type="catalytic activity">
    <reaction evidence="17">
        <text>4 Fe(II)-[cytochrome c] + O2 + 8 H(+)(in) = 4 Fe(III)-[cytochrome c] + 2 H2O + 4 H(+)(out)</text>
        <dbReference type="Rhea" id="RHEA:11436"/>
        <dbReference type="Rhea" id="RHEA-COMP:10350"/>
        <dbReference type="Rhea" id="RHEA-COMP:14399"/>
        <dbReference type="ChEBI" id="CHEBI:15377"/>
        <dbReference type="ChEBI" id="CHEBI:15378"/>
        <dbReference type="ChEBI" id="CHEBI:15379"/>
        <dbReference type="ChEBI" id="CHEBI:29033"/>
        <dbReference type="ChEBI" id="CHEBI:29034"/>
        <dbReference type="EC" id="7.1.1.9"/>
    </reaction>
    <physiologicalReaction direction="left-to-right" evidence="17">
        <dbReference type="Rhea" id="RHEA:11437"/>
    </physiologicalReaction>
</comment>
<evidence type="ECO:0000256" key="10">
    <source>
        <dbReference type="ARBA" id="ARBA00022842"/>
    </source>
</evidence>
<keyword evidence="15 18" id="KW-0496">Mitochondrion</keyword>
<evidence type="ECO:0000256" key="2">
    <source>
        <dbReference type="ARBA" id="ARBA00007866"/>
    </source>
</evidence>
<evidence type="ECO:0000256" key="1">
    <source>
        <dbReference type="ARBA" id="ARBA00004448"/>
    </source>
</evidence>
<evidence type="ECO:0000256" key="18">
    <source>
        <dbReference type="RuleBase" id="RU000457"/>
    </source>
</evidence>
<evidence type="ECO:0000256" key="19">
    <source>
        <dbReference type="SAM" id="Phobius"/>
    </source>
</evidence>
<keyword evidence="16 18" id="KW-0472">Membrane</keyword>
<dbReference type="InterPro" id="IPR011759">
    <property type="entry name" value="Cyt_c_oxidase_su2_TM_dom"/>
</dbReference>
<feature type="transmembrane region" description="Helical" evidence="19">
    <location>
        <begin position="21"/>
        <end position="43"/>
    </location>
</feature>
<keyword evidence="14 18" id="KW-0186">Copper</keyword>
<geneLocation type="mitochondrion" evidence="22"/>
<dbReference type="Gene3D" id="2.60.40.420">
    <property type="entry name" value="Cupredoxins - blue copper proteins"/>
    <property type="match status" value="1"/>
</dbReference>
<proteinExistence type="inferred from homology"/>
<dbReference type="GO" id="GO:0016491">
    <property type="term" value="F:oxidoreductase activity"/>
    <property type="evidence" value="ECO:0007669"/>
    <property type="project" value="InterPro"/>
</dbReference>
<dbReference type="InterPro" id="IPR008972">
    <property type="entry name" value="Cupredoxin"/>
</dbReference>
<evidence type="ECO:0000256" key="5">
    <source>
        <dbReference type="ARBA" id="ARBA00022448"/>
    </source>
</evidence>
<keyword evidence="5 18" id="KW-0813">Transport</keyword>
<keyword evidence="11" id="KW-1278">Translocase</keyword>
<keyword evidence="8 18" id="KW-0479">Metal-binding</keyword>
<evidence type="ECO:0000256" key="12">
    <source>
        <dbReference type="ARBA" id="ARBA00022982"/>
    </source>
</evidence>
<dbReference type="GO" id="GO:0005507">
    <property type="term" value="F:copper ion binding"/>
    <property type="evidence" value="ECO:0007669"/>
    <property type="project" value="InterPro"/>
</dbReference>
<dbReference type="InterPro" id="IPR014222">
    <property type="entry name" value="Cyt_c_oxidase_su2"/>
</dbReference>
<comment type="function">
    <text evidence="18">Component of the cytochrome c oxidase, the last enzyme in the mitochondrial electron transport chain which drives oxidative phosphorylation. The respiratory chain contains 3 multisubunit complexes succinate dehydrogenase (complex II, CII), ubiquinol-cytochrome c oxidoreductase (cytochrome b-c1 complex, complex III, CIII) and cytochrome c oxidase (complex IV, CIV), that cooperate to transfer electrons derived from NADH and succinate to molecular oxygen, creating an electrochemical gradient over the inner membrane that drives transmembrane transport and the ATP synthase. Cytochrome c oxidase is the component of the respiratory chain that catalyzes the reduction of oxygen to water. Electrons originating from reduced cytochrome c in the intermembrane space (IMS) are transferred via the dinuclear copper A center (CU(A)) of subunit 2 and heme A of subunit 1 to the active site in subunit 1, a binuclear center (BNC) formed by heme A3 and copper B (CU(B)). The BNC reduces molecular oxygen to 2 water molecules using 4 electrons from cytochrome c in the IMS and 4 protons from the mitochondrial matrix.</text>
</comment>
<dbReference type="FunFam" id="2.60.40.420:FF:000001">
    <property type="entry name" value="Cytochrome c oxidase subunit 2"/>
    <property type="match status" value="1"/>
</dbReference>
<dbReference type="SUPFAM" id="SSF81464">
    <property type="entry name" value="Cytochrome c oxidase subunit II-like, transmembrane region"/>
    <property type="match status" value="1"/>
</dbReference>
<comment type="subunit">
    <text evidence="3">Component of the cytochrome c oxidase (complex IV, CIV), a multisubunit enzyme composed of a catalytic core of 3 subunits and several supernumerary subunits. The complex exists as a monomer or a dimer and forms supercomplexes (SCs) in the inner mitochondrial membrane with ubiquinol-cytochrome c oxidoreductase (cytochrome b-c1 complex, complex III, CIII).</text>
</comment>
<keyword evidence="10" id="KW-0460">Magnesium</keyword>
<evidence type="ECO:0000313" key="22">
    <source>
        <dbReference type="EMBL" id="AKH36467.1"/>
    </source>
</evidence>
<keyword evidence="7 18" id="KW-0812">Transmembrane</keyword>
<evidence type="ECO:0000256" key="15">
    <source>
        <dbReference type="ARBA" id="ARBA00023128"/>
    </source>
</evidence>
<feature type="transmembrane region" description="Helical" evidence="19">
    <location>
        <begin position="63"/>
        <end position="85"/>
    </location>
</feature>
<evidence type="ECO:0000259" key="21">
    <source>
        <dbReference type="PROSITE" id="PS50999"/>
    </source>
</evidence>
<dbReference type="GeneID" id="25019615"/>
<keyword evidence="12 18" id="KW-0249">Electron transport</keyword>
<dbReference type="GO" id="GO:0005743">
    <property type="term" value="C:mitochondrial inner membrane"/>
    <property type="evidence" value="ECO:0007669"/>
    <property type="project" value="UniProtKB-SubCell"/>
</dbReference>
<dbReference type="InterPro" id="IPR034210">
    <property type="entry name" value="CcO_II_C"/>
</dbReference>
<dbReference type="NCBIfam" id="TIGR02866">
    <property type="entry name" value="CoxB"/>
    <property type="match status" value="1"/>
</dbReference>
<evidence type="ECO:0000256" key="14">
    <source>
        <dbReference type="ARBA" id="ARBA00023008"/>
    </source>
</evidence>
<dbReference type="InterPro" id="IPR001505">
    <property type="entry name" value="Copper_CuA"/>
</dbReference>
<protein>
    <recommendedName>
        <fullName evidence="4 18">Cytochrome c oxidase subunit 2</fullName>
    </recommendedName>
</protein>
<evidence type="ECO:0000256" key="16">
    <source>
        <dbReference type="ARBA" id="ARBA00023136"/>
    </source>
</evidence>
<dbReference type="InterPro" id="IPR045187">
    <property type="entry name" value="CcO_II"/>
</dbReference>
<dbReference type="GO" id="GO:0042773">
    <property type="term" value="P:ATP synthesis coupled electron transport"/>
    <property type="evidence" value="ECO:0007669"/>
    <property type="project" value="TreeGrafter"/>
</dbReference>
<feature type="domain" description="Cytochrome oxidase subunit II copper A binding" evidence="20">
    <location>
        <begin position="92"/>
        <end position="221"/>
    </location>
</feature>
<dbReference type="EMBL" id="KP402247">
    <property type="protein sequence ID" value="AKH36467.1"/>
    <property type="molecule type" value="Genomic_DNA"/>
</dbReference>
<dbReference type="Pfam" id="PF02790">
    <property type="entry name" value="COX2_TM"/>
    <property type="match status" value="1"/>
</dbReference>
<comment type="subcellular location">
    <subcellularLocation>
        <location evidence="1 18">Mitochondrion inner membrane</location>
        <topology evidence="1 18">Multi-pass membrane protein</topology>
    </subcellularLocation>
</comment>
<name>A0A0H3W0X5_CARXA</name>
<evidence type="ECO:0000256" key="11">
    <source>
        <dbReference type="ARBA" id="ARBA00022967"/>
    </source>
</evidence>
<comment type="similarity">
    <text evidence="2 18">Belongs to the cytochrome c oxidase subunit 2 family.</text>
</comment>
<dbReference type="AlphaFoldDB" id="A0A0H3W0X5"/>
<dbReference type="PANTHER" id="PTHR22888:SF9">
    <property type="entry name" value="CYTOCHROME C OXIDASE SUBUNIT 2"/>
    <property type="match status" value="1"/>
</dbReference>
<reference evidence="22" key="1">
    <citation type="submission" date="2015-01" db="EMBL/GenBank/DDBJ databases">
        <title>The complete mitochonrial genome of Carrhotus xanthogramma.</title>
        <authorList>
            <person name="Li C."/>
            <person name="Wang Z.-L."/>
            <person name="Yu X.-P."/>
        </authorList>
    </citation>
    <scope>NUCLEOTIDE SEQUENCE</scope>
</reference>
<evidence type="ECO:0000256" key="3">
    <source>
        <dbReference type="ARBA" id="ARBA00011164"/>
    </source>
</evidence>
<dbReference type="Pfam" id="PF00116">
    <property type="entry name" value="COX2"/>
    <property type="match status" value="1"/>
</dbReference>
<accession>A0A0H3W0X5</accession>
<keyword evidence="6 18" id="KW-0679">Respiratory chain</keyword>
<dbReference type="PROSITE" id="PS00078">
    <property type="entry name" value="COX2"/>
    <property type="match status" value="1"/>
</dbReference>
<evidence type="ECO:0000256" key="4">
    <source>
        <dbReference type="ARBA" id="ARBA00015946"/>
    </source>
</evidence>
<evidence type="ECO:0000256" key="6">
    <source>
        <dbReference type="ARBA" id="ARBA00022660"/>
    </source>
</evidence>
<dbReference type="PROSITE" id="PS50857">
    <property type="entry name" value="COX2_CUA"/>
    <property type="match status" value="1"/>
</dbReference>
<evidence type="ECO:0000259" key="20">
    <source>
        <dbReference type="PROSITE" id="PS50857"/>
    </source>
</evidence>
<keyword evidence="9 18" id="KW-0999">Mitochondrion inner membrane</keyword>
<dbReference type="InterPro" id="IPR002429">
    <property type="entry name" value="CcO_II-like_C"/>
</dbReference>
<dbReference type="CTD" id="4513"/>
<evidence type="ECO:0000256" key="8">
    <source>
        <dbReference type="ARBA" id="ARBA00022723"/>
    </source>
</evidence>
<evidence type="ECO:0000256" key="13">
    <source>
        <dbReference type="ARBA" id="ARBA00022989"/>
    </source>
</evidence>
<evidence type="ECO:0000256" key="7">
    <source>
        <dbReference type="ARBA" id="ARBA00022692"/>
    </source>
</evidence>
<organism evidence="22">
    <name type="scientific">Carrhotus xanthogramma</name>
    <name type="common">Jumpimg spider</name>
    <dbReference type="NCBI Taxonomy" id="1112393"/>
    <lineage>
        <taxon>Eukaryota</taxon>
        <taxon>Metazoa</taxon>
        <taxon>Ecdysozoa</taxon>
        <taxon>Arthropoda</taxon>
        <taxon>Chelicerata</taxon>
        <taxon>Arachnida</taxon>
        <taxon>Araneae</taxon>
        <taxon>Araneomorphae</taxon>
        <taxon>Entelegynae</taxon>
        <taxon>Dionycha</taxon>
        <taxon>Salticidae</taxon>
        <taxon>Salticinae</taxon>
        <taxon>Salticoida</taxon>
        <taxon>Salticini</taxon>
        <taxon>Carrhotus</taxon>
    </lineage>
</organism>
<dbReference type="CDD" id="cd13912">
    <property type="entry name" value="CcO_II_C"/>
    <property type="match status" value="1"/>
</dbReference>
<evidence type="ECO:0000256" key="17">
    <source>
        <dbReference type="ARBA" id="ARBA00049512"/>
    </source>
</evidence>
<comment type="cofactor">
    <cofactor evidence="18">
        <name>Cu cation</name>
        <dbReference type="ChEBI" id="CHEBI:23378"/>
    </cofactor>
    <text evidence="18">Binds a copper A center.</text>
</comment>
<dbReference type="GO" id="GO:0004129">
    <property type="term" value="F:cytochrome-c oxidase activity"/>
    <property type="evidence" value="ECO:0007669"/>
    <property type="project" value="UniProtKB-EC"/>
</dbReference>
<evidence type="ECO:0000256" key="9">
    <source>
        <dbReference type="ARBA" id="ARBA00022792"/>
    </source>
</evidence>
<gene>
    <name evidence="22" type="primary">COII</name>
</gene>
<sequence>MPVWGSMYFQDGVSPVMECLIFFHDYTMFIMIMIMVLVGYMLASSCMNVKYNLGVFESQELEMIWTVLPAVFLVFIALPSLRLLYLMEESEFYDITIKLLGRQWYWSYEYSDFNFKSFDSYMTNFNDSIFRLLDVDNCLIVPCNSNVRMIVSGADVIHSWTIPALGVKADAIPGRLNQLTLNFNRVGMFFGECSEICGANHSFMPIMMSVIPRNEFLNIWE</sequence>
<dbReference type="PRINTS" id="PR01166">
    <property type="entry name" value="CYCOXIDASEII"/>
</dbReference>
<keyword evidence="13 19" id="KW-1133">Transmembrane helix</keyword>